<accession>A0A9Q3UVD9</accession>
<keyword evidence="3" id="KW-1185">Reference proteome</keyword>
<protein>
    <submittedName>
        <fullName evidence="2">Pentapeptide repeat-containing protein</fullName>
    </submittedName>
</protein>
<dbReference type="Proteomes" id="UP000603715">
    <property type="component" value="Unassembled WGS sequence"/>
</dbReference>
<dbReference type="AlphaFoldDB" id="A0A9Q3UVD9"/>
<dbReference type="RefSeq" id="WP_191179562.1">
    <property type="nucleotide sequence ID" value="NZ_JACXXP010000010.1"/>
</dbReference>
<dbReference type="PANTHER" id="PTHR42999:SF1">
    <property type="entry name" value="PENTAPEPTIDE REPEAT-CONTAINING PROTEIN"/>
    <property type="match status" value="1"/>
</dbReference>
<reference evidence="2" key="1">
    <citation type="submission" date="2021-11" db="EMBL/GenBank/DDBJ databases">
        <title>Description of novel Chryseobacterium species.</title>
        <authorList>
            <person name="Saticioglu I.B."/>
            <person name="Ay H."/>
            <person name="Altun S."/>
            <person name="Duman M."/>
        </authorList>
    </citation>
    <scope>NUCLEOTIDE SEQUENCE</scope>
    <source>
        <strain evidence="2">C-39</strain>
    </source>
</reference>
<dbReference type="EMBL" id="JAJJML010000001">
    <property type="protein sequence ID" value="MCC9035082.1"/>
    <property type="molecule type" value="Genomic_DNA"/>
</dbReference>
<dbReference type="Pfam" id="PF13599">
    <property type="entry name" value="Pentapeptide_4"/>
    <property type="match status" value="2"/>
</dbReference>
<evidence type="ECO:0000313" key="2">
    <source>
        <dbReference type="EMBL" id="MCC9035082.1"/>
    </source>
</evidence>
<evidence type="ECO:0000313" key="1">
    <source>
        <dbReference type="EMBL" id="MBD3905051.1"/>
    </source>
</evidence>
<organism evidence="2 4">
    <name type="scientific">Chryseobacterium muglaense</name>
    <dbReference type="NCBI Taxonomy" id="2893752"/>
    <lineage>
        <taxon>Bacteria</taxon>
        <taxon>Pseudomonadati</taxon>
        <taxon>Bacteroidota</taxon>
        <taxon>Flavobacteriia</taxon>
        <taxon>Flavobacteriales</taxon>
        <taxon>Weeksellaceae</taxon>
        <taxon>Chryseobacterium group</taxon>
        <taxon>Chryseobacterium</taxon>
    </lineage>
</organism>
<dbReference type="SUPFAM" id="SSF141571">
    <property type="entry name" value="Pentapeptide repeat-like"/>
    <property type="match status" value="1"/>
</dbReference>
<reference evidence="1" key="3">
    <citation type="submission" date="2024-05" db="EMBL/GenBank/DDBJ databases">
        <title>Description of novel Chryseobacterium sp. strain C-2.</title>
        <authorList>
            <person name="Saticioglu I.B."/>
        </authorList>
    </citation>
    <scope>NUCLEOTIDE SEQUENCE</scope>
    <source>
        <strain evidence="1">C-2</strain>
    </source>
</reference>
<gene>
    <name evidence="1" type="ORF">IEW27_10685</name>
    <name evidence="2" type="ORF">LNP80_12575</name>
</gene>
<sequence>MRDAYVIDDNFDNINFTQQPLEAGEYENCTFRNCNFEYVNLSEFKLTSCEFIDCNLSMTKLAGTAFRDVIFKDCKMFGMHFDDCNEFGMSFRFDGCALNNSVFYKTSIKRTLFKNCKLIEVDFAESDLSNSVFSNCDLSGATFERTNMEKADLRTSFNYTINPESNKLKKTKFSLSEVHGLLRRFDIEIDKNS</sequence>
<proteinExistence type="predicted"/>
<reference evidence="3" key="2">
    <citation type="submission" date="2023-07" db="EMBL/GenBank/DDBJ databases">
        <title>Description of novel Chryseobacterium sp. strain C-2.</title>
        <authorList>
            <person name="Saticioglu I.B."/>
        </authorList>
    </citation>
    <scope>NUCLEOTIDE SEQUENCE [LARGE SCALE GENOMIC DNA]</scope>
    <source>
        <strain evidence="3">C-2</strain>
    </source>
</reference>
<name>A0A9Q3UVD9_9FLAO</name>
<dbReference type="InterPro" id="IPR052949">
    <property type="entry name" value="PA_immunity-related"/>
</dbReference>
<comment type="caution">
    <text evidence="2">The sequence shown here is derived from an EMBL/GenBank/DDBJ whole genome shotgun (WGS) entry which is preliminary data.</text>
</comment>
<dbReference type="InterPro" id="IPR001646">
    <property type="entry name" value="5peptide_repeat"/>
</dbReference>
<dbReference type="EMBL" id="JACXXP010000010">
    <property type="protein sequence ID" value="MBD3905051.1"/>
    <property type="molecule type" value="Genomic_DNA"/>
</dbReference>
<dbReference type="Proteomes" id="UP001107960">
    <property type="component" value="Unassembled WGS sequence"/>
</dbReference>
<evidence type="ECO:0000313" key="3">
    <source>
        <dbReference type="Proteomes" id="UP000603715"/>
    </source>
</evidence>
<dbReference type="PANTHER" id="PTHR42999">
    <property type="entry name" value="ANTIBIOTIC RESISTANCE PROTEIN MCBG"/>
    <property type="match status" value="1"/>
</dbReference>
<dbReference type="Gene3D" id="2.160.20.80">
    <property type="entry name" value="E3 ubiquitin-protein ligase SopA"/>
    <property type="match status" value="1"/>
</dbReference>
<evidence type="ECO:0000313" key="4">
    <source>
        <dbReference type="Proteomes" id="UP001107960"/>
    </source>
</evidence>